<dbReference type="EMBL" id="JAKWBL010000004">
    <property type="protein sequence ID" value="MCH5599506.1"/>
    <property type="molecule type" value="Genomic_DNA"/>
</dbReference>
<reference evidence="2 3" key="1">
    <citation type="submission" date="2022-02" db="EMBL/GenBank/DDBJ databases">
        <authorList>
            <person name="Min J."/>
        </authorList>
    </citation>
    <scope>NUCLEOTIDE SEQUENCE [LARGE SCALE GENOMIC DNA]</scope>
    <source>
        <strain evidence="2 3">GR10-1</strain>
    </source>
</reference>
<dbReference type="Gene3D" id="1.25.40.390">
    <property type="match status" value="1"/>
</dbReference>
<dbReference type="InterPro" id="IPR033985">
    <property type="entry name" value="SusD-like_N"/>
</dbReference>
<name>A0ABS9SM93_9BACT</name>
<evidence type="ECO:0000259" key="1">
    <source>
        <dbReference type="Pfam" id="PF14322"/>
    </source>
</evidence>
<evidence type="ECO:0000313" key="2">
    <source>
        <dbReference type="EMBL" id="MCH5599506.1"/>
    </source>
</evidence>
<dbReference type="Proteomes" id="UP001202248">
    <property type="component" value="Unassembled WGS sequence"/>
</dbReference>
<organism evidence="2 3">
    <name type="scientific">Niabella ginsengisoli</name>
    <dbReference type="NCBI Taxonomy" id="522298"/>
    <lineage>
        <taxon>Bacteria</taxon>
        <taxon>Pseudomonadati</taxon>
        <taxon>Bacteroidota</taxon>
        <taxon>Chitinophagia</taxon>
        <taxon>Chitinophagales</taxon>
        <taxon>Chitinophagaceae</taxon>
        <taxon>Niabella</taxon>
    </lineage>
</organism>
<feature type="domain" description="SusD-like N-terminal" evidence="1">
    <location>
        <begin position="8"/>
        <end position="189"/>
    </location>
</feature>
<dbReference type="RefSeq" id="WP_240831551.1">
    <property type="nucleotide sequence ID" value="NZ_JAKWBL010000004.1"/>
</dbReference>
<dbReference type="InterPro" id="IPR011990">
    <property type="entry name" value="TPR-like_helical_dom_sf"/>
</dbReference>
<dbReference type="SUPFAM" id="SSF48452">
    <property type="entry name" value="TPR-like"/>
    <property type="match status" value="1"/>
</dbReference>
<protein>
    <submittedName>
        <fullName evidence="2">RagB/SusD family nutrient uptake outer membrane protein</fullName>
    </submittedName>
</protein>
<keyword evidence="3" id="KW-1185">Reference proteome</keyword>
<accession>A0ABS9SM93</accession>
<evidence type="ECO:0000313" key="3">
    <source>
        <dbReference type="Proteomes" id="UP001202248"/>
    </source>
</evidence>
<gene>
    <name evidence="2" type="ORF">MKP09_17145</name>
</gene>
<comment type="caution">
    <text evidence="2">The sequence shown here is derived from an EMBL/GenBank/DDBJ whole genome shotgun (WGS) entry which is preliminary data.</text>
</comment>
<sequence length="280" mass="31126">MQQLRSLMDNAVSLNSYYPFVGAIASDDYYITEKAYTTYTSAESKSAYAWGLVQESAVPNAIWVQSYKRILAANTVLDHFDNVDAGGFTLSERNAIKGEALFYRGFNFFQLSQVYAMPYHQDDAAAALGIPLKLSSDINEPISRATLAATFDQIIADLQMAISLLPASGTPLVRPNKIAAYAALSNVYLVMGRFTDALQNANAALALKSNLMDYNDFSLTTNNVIPLYNEEIIWQAELSLSSILNTSRLIIDSNLYRSYLPDDLRKPIFLNHPPRLVLIH</sequence>
<dbReference type="Pfam" id="PF14322">
    <property type="entry name" value="SusD-like_3"/>
    <property type="match status" value="1"/>
</dbReference>
<proteinExistence type="predicted"/>